<evidence type="ECO:0000259" key="1">
    <source>
        <dbReference type="Pfam" id="PF25100"/>
    </source>
</evidence>
<evidence type="ECO:0000313" key="3">
    <source>
        <dbReference type="Proteomes" id="UP000230233"/>
    </source>
</evidence>
<evidence type="ECO:0000313" key="2">
    <source>
        <dbReference type="EMBL" id="PIC43705.1"/>
    </source>
</evidence>
<dbReference type="AlphaFoldDB" id="A0A2G5UVX4"/>
<protein>
    <recommendedName>
        <fullName evidence="1">DUF7809 domain-containing protein</fullName>
    </recommendedName>
</protein>
<dbReference type="GO" id="GO:0045087">
    <property type="term" value="P:innate immune response"/>
    <property type="evidence" value="ECO:0007669"/>
    <property type="project" value="TreeGrafter"/>
</dbReference>
<reference evidence="3" key="1">
    <citation type="submission" date="2017-10" db="EMBL/GenBank/DDBJ databases">
        <title>Rapid genome shrinkage in a self-fertile nematode reveals novel sperm competition proteins.</title>
        <authorList>
            <person name="Yin D."/>
            <person name="Schwarz E.M."/>
            <person name="Thomas C.G."/>
            <person name="Felde R.L."/>
            <person name="Korf I.F."/>
            <person name="Cutter A.D."/>
            <person name="Schartner C.M."/>
            <person name="Ralston E.J."/>
            <person name="Meyer B.J."/>
            <person name="Haag E.S."/>
        </authorList>
    </citation>
    <scope>NUCLEOTIDE SEQUENCE [LARGE SCALE GENOMIC DNA]</scope>
    <source>
        <strain evidence="3">JU1422</strain>
    </source>
</reference>
<dbReference type="Pfam" id="PF25100">
    <property type="entry name" value="DUF7809"/>
    <property type="match status" value="1"/>
</dbReference>
<comment type="caution">
    <text evidence="2">The sequence shown here is derived from an EMBL/GenBank/DDBJ whole genome shotgun (WGS) entry which is preliminary data.</text>
</comment>
<feature type="domain" description="DUF7809" evidence="1">
    <location>
        <begin position="103"/>
        <end position="258"/>
    </location>
</feature>
<dbReference type="EMBL" id="PDUG01000002">
    <property type="protein sequence ID" value="PIC43705.1"/>
    <property type="molecule type" value="Genomic_DNA"/>
</dbReference>
<dbReference type="PANTHER" id="PTHR21447:SF13">
    <property type="entry name" value="RING-TYPE DOMAIN-CONTAINING PROTEIN"/>
    <property type="match status" value="1"/>
</dbReference>
<sequence length="528" mass="61647">MNQRENVADQHLKLATHAYILQELGSAIDDKIFDDPKTNQMEKIQKILDNSDYQLRMYGSAEELAQNLQIYRNFPESYRFFGNEFEPCDNTVTIYKSLKGTEYVCKNDLFVLLQQFAFENFLDAFPGSNIEDIRFKIVSALRITESKLSKKIEFVKHNPKVIDEIQKELKEFAKIAKIDLDQLESELASGNFANLLARLKMCNIRDNWEHSHELLSLIRIYQSLPRGKKGPEMAHFLLSSVIIKCFTTIFNQRPEMFKTFTENYKGPIAVRLFVDGDQKFMFKAEIVDAINRTTGNKVDFKDEGHKIETISMEKVQEKFGGRIKNIEFILTPILRAKHRVVPIREFDSDQFCILALDAFFEFFRRLIFGIKMFRKYRDPTCEFFPVFFDAFTKKTFLPDHKNVYFLRDKLIREIFLYVGPKYEFPHKDVRNSKKDGFTVQNLNNELAHLSLTESFPEIQNYAEIVYSEVDKNKKGDVLRTCDLFDAIEQCLLISVLENHPKVSEKFVTGQLPVVFCQELPWVANGLGN</sequence>
<accession>A0A2G5UVX4</accession>
<dbReference type="GO" id="GO:0045121">
    <property type="term" value="C:membrane raft"/>
    <property type="evidence" value="ECO:0007669"/>
    <property type="project" value="TreeGrafter"/>
</dbReference>
<dbReference type="OrthoDB" id="5874481at2759"/>
<dbReference type="PANTHER" id="PTHR21447">
    <property type="entry name" value="RING-TYPE DOMAIN-CONTAINING PROTEIN-RELATED"/>
    <property type="match status" value="1"/>
</dbReference>
<dbReference type="STRING" id="1611254.A0A2G5UVX4"/>
<keyword evidence="3" id="KW-1185">Reference proteome</keyword>
<dbReference type="Proteomes" id="UP000230233">
    <property type="component" value="Chromosome II"/>
</dbReference>
<dbReference type="InterPro" id="IPR056711">
    <property type="entry name" value="DUF7809"/>
</dbReference>
<gene>
    <name evidence="2" type="primary">Cnig_chr_II.g4340</name>
    <name evidence="2" type="ORF">B9Z55_004340</name>
</gene>
<organism evidence="2 3">
    <name type="scientific">Caenorhabditis nigoni</name>
    <dbReference type="NCBI Taxonomy" id="1611254"/>
    <lineage>
        <taxon>Eukaryota</taxon>
        <taxon>Metazoa</taxon>
        <taxon>Ecdysozoa</taxon>
        <taxon>Nematoda</taxon>
        <taxon>Chromadorea</taxon>
        <taxon>Rhabditida</taxon>
        <taxon>Rhabditina</taxon>
        <taxon>Rhabditomorpha</taxon>
        <taxon>Rhabditoidea</taxon>
        <taxon>Rhabditidae</taxon>
        <taxon>Peloderinae</taxon>
        <taxon>Caenorhabditis</taxon>
    </lineage>
</organism>
<proteinExistence type="predicted"/>
<name>A0A2G5UVX4_9PELO</name>